<protein>
    <submittedName>
        <fullName evidence="1">Uncharacterized protein</fullName>
    </submittedName>
</protein>
<sequence>MRTRLTFYESVEARRCGCACSSSRVAEKPFKGLARREPTGRQNRTIGSDILDPNRRLTLRAYERWLSRGETAGTQQPDYLRSSCRRDDTILSQNTGSPLLGLLRFSHHREFSAVHHRSGQTLPGVRISEKTLKGKENLWVLGWW</sequence>
<organism evidence="1 2">
    <name type="scientific">Pleurodeles waltl</name>
    <name type="common">Iberian ribbed newt</name>
    <dbReference type="NCBI Taxonomy" id="8319"/>
    <lineage>
        <taxon>Eukaryota</taxon>
        <taxon>Metazoa</taxon>
        <taxon>Chordata</taxon>
        <taxon>Craniata</taxon>
        <taxon>Vertebrata</taxon>
        <taxon>Euteleostomi</taxon>
        <taxon>Amphibia</taxon>
        <taxon>Batrachia</taxon>
        <taxon>Caudata</taxon>
        <taxon>Salamandroidea</taxon>
        <taxon>Salamandridae</taxon>
        <taxon>Pleurodelinae</taxon>
        <taxon>Pleurodeles</taxon>
    </lineage>
</organism>
<evidence type="ECO:0000313" key="1">
    <source>
        <dbReference type="EMBL" id="KAJ1165454.1"/>
    </source>
</evidence>
<gene>
    <name evidence="1" type="ORF">NDU88_005882</name>
</gene>
<reference evidence="1" key="1">
    <citation type="journal article" date="2022" name="bioRxiv">
        <title>Sequencing and chromosome-scale assembly of the giantPleurodeles waltlgenome.</title>
        <authorList>
            <person name="Brown T."/>
            <person name="Elewa A."/>
            <person name="Iarovenko S."/>
            <person name="Subramanian E."/>
            <person name="Araus A.J."/>
            <person name="Petzold A."/>
            <person name="Susuki M."/>
            <person name="Suzuki K.-i.T."/>
            <person name="Hayashi T."/>
            <person name="Toyoda A."/>
            <person name="Oliveira C."/>
            <person name="Osipova E."/>
            <person name="Leigh N.D."/>
            <person name="Simon A."/>
            <person name="Yun M.H."/>
        </authorList>
    </citation>
    <scope>NUCLEOTIDE SEQUENCE</scope>
    <source>
        <strain evidence="1">20211129_DDA</strain>
        <tissue evidence="1">Liver</tissue>
    </source>
</reference>
<keyword evidence="2" id="KW-1185">Reference proteome</keyword>
<dbReference type="EMBL" id="JANPWB010000008">
    <property type="protein sequence ID" value="KAJ1165454.1"/>
    <property type="molecule type" value="Genomic_DNA"/>
</dbReference>
<evidence type="ECO:0000313" key="2">
    <source>
        <dbReference type="Proteomes" id="UP001066276"/>
    </source>
</evidence>
<proteinExistence type="predicted"/>
<accession>A0AAV7SMW5</accession>
<comment type="caution">
    <text evidence="1">The sequence shown here is derived from an EMBL/GenBank/DDBJ whole genome shotgun (WGS) entry which is preliminary data.</text>
</comment>
<dbReference type="Proteomes" id="UP001066276">
    <property type="component" value="Chromosome 4_2"/>
</dbReference>
<dbReference type="AlphaFoldDB" id="A0AAV7SMW5"/>
<name>A0AAV7SMW5_PLEWA</name>